<proteinExistence type="predicted"/>
<sequence length="69" mass="7362">MKINDPKASYSQVSGVFLTADRADDHGLLVSIKPGSLKVKDGTATFTAIVLESDVASLYVPPSERLANR</sequence>
<reference evidence="1 2" key="1">
    <citation type="journal article" date="2019" name="Emerg. Microbes Infect.">
        <title>Comprehensive subspecies identification of 175 nontuberculous mycobacteria species based on 7547 genomic profiles.</title>
        <authorList>
            <person name="Matsumoto Y."/>
            <person name="Kinjo T."/>
            <person name="Motooka D."/>
            <person name="Nabeya D."/>
            <person name="Jung N."/>
            <person name="Uechi K."/>
            <person name="Horii T."/>
            <person name="Iida T."/>
            <person name="Fujita J."/>
            <person name="Nakamura S."/>
        </authorList>
    </citation>
    <scope>NUCLEOTIDE SEQUENCE [LARGE SCALE GENOMIC DNA]</scope>
    <source>
        <strain evidence="1 2">JCM 30622</strain>
    </source>
</reference>
<keyword evidence="2" id="KW-1185">Reference proteome</keyword>
<gene>
    <name evidence="1" type="ORF">MPRI_22940</name>
</gene>
<evidence type="ECO:0000313" key="1">
    <source>
        <dbReference type="EMBL" id="BBY70107.1"/>
    </source>
</evidence>
<dbReference type="EMBL" id="AP022597">
    <property type="protein sequence ID" value="BBY70107.1"/>
    <property type="molecule type" value="Genomic_DNA"/>
</dbReference>
<protein>
    <submittedName>
        <fullName evidence="1">Uncharacterized protein</fullName>
    </submittedName>
</protein>
<evidence type="ECO:0000313" key="2">
    <source>
        <dbReference type="Proteomes" id="UP000466578"/>
    </source>
</evidence>
<dbReference type="Proteomes" id="UP000466578">
    <property type="component" value="Chromosome"/>
</dbReference>
<dbReference type="GeneID" id="45457436"/>
<name>A0ABM7K7X5_9MYCO</name>
<dbReference type="RefSeq" id="WP_139826601.1">
    <property type="nucleotide sequence ID" value="NC_016948.1"/>
</dbReference>
<organism evidence="1 2">
    <name type="scientific">Mycobacterium paraintracellulare</name>
    <dbReference type="NCBI Taxonomy" id="1138383"/>
    <lineage>
        <taxon>Bacteria</taxon>
        <taxon>Bacillati</taxon>
        <taxon>Actinomycetota</taxon>
        <taxon>Actinomycetes</taxon>
        <taxon>Mycobacteriales</taxon>
        <taxon>Mycobacteriaceae</taxon>
        <taxon>Mycobacterium</taxon>
        <taxon>Mycobacterium avium complex (MAC)</taxon>
    </lineage>
</organism>
<accession>A0ABM7K7X5</accession>